<evidence type="ECO:0000256" key="2">
    <source>
        <dbReference type="ARBA" id="ARBA00022692"/>
    </source>
</evidence>
<comment type="caution">
    <text evidence="7">The sequence shown here is derived from an EMBL/GenBank/DDBJ whole genome shotgun (WGS) entry which is preliminary data.</text>
</comment>
<keyword evidence="8" id="KW-1185">Reference proteome</keyword>
<comment type="subcellular location">
    <subcellularLocation>
        <location evidence="1">Membrane</location>
        <topology evidence="1">Multi-pass membrane protein</topology>
    </subcellularLocation>
</comment>
<dbReference type="SUPFAM" id="SSF103481">
    <property type="entry name" value="Multidrug resistance efflux transporter EmrE"/>
    <property type="match status" value="2"/>
</dbReference>
<keyword evidence="2 5" id="KW-0812">Transmembrane</keyword>
<name>A0AAW1D7J0_9HEMI</name>
<evidence type="ECO:0000259" key="6">
    <source>
        <dbReference type="Pfam" id="PF00892"/>
    </source>
</evidence>
<dbReference type="Proteomes" id="UP001461498">
    <property type="component" value="Unassembled WGS sequence"/>
</dbReference>
<dbReference type="PROSITE" id="PS51257">
    <property type="entry name" value="PROKAR_LIPOPROTEIN"/>
    <property type="match status" value="1"/>
</dbReference>
<reference evidence="7 8" key="1">
    <citation type="submission" date="2022-12" db="EMBL/GenBank/DDBJ databases">
        <title>Chromosome-level genome assembly of true bugs.</title>
        <authorList>
            <person name="Ma L."/>
            <person name="Li H."/>
        </authorList>
    </citation>
    <scope>NUCLEOTIDE SEQUENCE [LARGE SCALE GENOMIC DNA]</scope>
    <source>
        <strain evidence="7">Lab_2022b</strain>
    </source>
</reference>
<dbReference type="InterPro" id="IPR000620">
    <property type="entry name" value="EamA_dom"/>
</dbReference>
<feature type="transmembrane region" description="Helical" evidence="5">
    <location>
        <begin position="208"/>
        <end position="229"/>
    </location>
</feature>
<proteinExistence type="predicted"/>
<feature type="transmembrane region" description="Helical" evidence="5">
    <location>
        <begin position="151"/>
        <end position="172"/>
    </location>
</feature>
<evidence type="ECO:0000256" key="5">
    <source>
        <dbReference type="SAM" id="Phobius"/>
    </source>
</evidence>
<dbReference type="PANTHER" id="PTHR22911">
    <property type="entry name" value="ACYL-MALONYL CONDENSING ENZYME-RELATED"/>
    <property type="match status" value="1"/>
</dbReference>
<dbReference type="GO" id="GO:0016020">
    <property type="term" value="C:membrane"/>
    <property type="evidence" value="ECO:0007669"/>
    <property type="project" value="UniProtKB-SubCell"/>
</dbReference>
<dbReference type="PANTHER" id="PTHR22911:SF6">
    <property type="entry name" value="SOLUTE CARRIER FAMILY 35 MEMBER G1"/>
    <property type="match status" value="1"/>
</dbReference>
<dbReference type="EMBL" id="JAPXFL010000006">
    <property type="protein sequence ID" value="KAK9505098.1"/>
    <property type="molecule type" value="Genomic_DNA"/>
</dbReference>
<organism evidence="7 8">
    <name type="scientific">Rhynocoris fuscipes</name>
    <dbReference type="NCBI Taxonomy" id="488301"/>
    <lineage>
        <taxon>Eukaryota</taxon>
        <taxon>Metazoa</taxon>
        <taxon>Ecdysozoa</taxon>
        <taxon>Arthropoda</taxon>
        <taxon>Hexapoda</taxon>
        <taxon>Insecta</taxon>
        <taxon>Pterygota</taxon>
        <taxon>Neoptera</taxon>
        <taxon>Paraneoptera</taxon>
        <taxon>Hemiptera</taxon>
        <taxon>Heteroptera</taxon>
        <taxon>Panheteroptera</taxon>
        <taxon>Cimicomorpha</taxon>
        <taxon>Reduviidae</taxon>
        <taxon>Harpactorinae</taxon>
        <taxon>Harpactorini</taxon>
        <taxon>Rhynocoris</taxon>
    </lineage>
</organism>
<evidence type="ECO:0000256" key="1">
    <source>
        <dbReference type="ARBA" id="ARBA00004141"/>
    </source>
</evidence>
<feature type="transmembrane region" description="Helical" evidence="5">
    <location>
        <begin position="100"/>
        <end position="118"/>
    </location>
</feature>
<evidence type="ECO:0000313" key="8">
    <source>
        <dbReference type="Proteomes" id="UP001461498"/>
    </source>
</evidence>
<evidence type="ECO:0000256" key="3">
    <source>
        <dbReference type="ARBA" id="ARBA00022989"/>
    </source>
</evidence>
<dbReference type="AlphaFoldDB" id="A0AAW1D7J0"/>
<feature type="transmembrane region" description="Helical" evidence="5">
    <location>
        <begin position="38"/>
        <end position="58"/>
    </location>
</feature>
<evidence type="ECO:0000313" key="7">
    <source>
        <dbReference type="EMBL" id="KAK9505098.1"/>
    </source>
</evidence>
<dbReference type="Pfam" id="PF00892">
    <property type="entry name" value="EamA"/>
    <property type="match status" value="2"/>
</dbReference>
<sequence>MDNVKWLKTPRSGVLLSVASSFLVSACSVGVKVSNTPVGEITFITYLVLFITSVLLSFNTNEKLFPKIELPLLWGRTVFSLPIVIFSYKAVRLLPISDEALIAYTSIIFTIILGRICLGEKCDKNKLTASTGILTGVFLITVGPAPVNSNYLNGCIFSLLGALCDACSYIVLKELVHLHYSVILFNYSLSSLILTAPFYFIEEWTCDFIPLFALSILGTLQELFITLALTTEQAGVVCMIHASDIIFSYGWELSLFNETYTFAKITGALLVSLSVIFSAYLPQNDDIALSEENHEEKQVSIV</sequence>
<gene>
    <name evidence="7" type="ORF">O3M35_009239</name>
</gene>
<feature type="domain" description="EamA" evidence="6">
    <location>
        <begin position="153"/>
        <end position="278"/>
    </location>
</feature>
<feature type="transmembrane region" description="Helical" evidence="5">
    <location>
        <begin position="262"/>
        <end position="281"/>
    </location>
</feature>
<feature type="transmembrane region" description="Helical" evidence="5">
    <location>
        <begin position="184"/>
        <end position="202"/>
    </location>
</feature>
<dbReference type="InterPro" id="IPR037185">
    <property type="entry name" value="EmrE-like"/>
</dbReference>
<accession>A0AAW1D7J0</accession>
<feature type="transmembrane region" description="Helical" evidence="5">
    <location>
        <begin position="70"/>
        <end position="88"/>
    </location>
</feature>
<evidence type="ECO:0000256" key="4">
    <source>
        <dbReference type="ARBA" id="ARBA00023136"/>
    </source>
</evidence>
<feature type="domain" description="EamA" evidence="6">
    <location>
        <begin position="12"/>
        <end position="141"/>
    </location>
</feature>
<keyword evidence="4 5" id="KW-0472">Membrane</keyword>
<keyword evidence="3 5" id="KW-1133">Transmembrane helix</keyword>
<protein>
    <recommendedName>
        <fullName evidence="6">EamA domain-containing protein</fullName>
    </recommendedName>
</protein>